<feature type="chain" id="PRO_5040445507" evidence="1">
    <location>
        <begin position="20"/>
        <end position="162"/>
    </location>
</feature>
<evidence type="ECO:0000313" key="3">
    <source>
        <dbReference type="Proteomes" id="UP000789739"/>
    </source>
</evidence>
<proteinExistence type="predicted"/>
<keyword evidence="3" id="KW-1185">Reference proteome</keyword>
<evidence type="ECO:0000256" key="1">
    <source>
        <dbReference type="SAM" id="SignalP"/>
    </source>
</evidence>
<dbReference type="AlphaFoldDB" id="A0A9N9AM66"/>
<organism evidence="2 3">
    <name type="scientific">Paraglomus brasilianum</name>
    <dbReference type="NCBI Taxonomy" id="144538"/>
    <lineage>
        <taxon>Eukaryota</taxon>
        <taxon>Fungi</taxon>
        <taxon>Fungi incertae sedis</taxon>
        <taxon>Mucoromycota</taxon>
        <taxon>Glomeromycotina</taxon>
        <taxon>Glomeromycetes</taxon>
        <taxon>Paraglomerales</taxon>
        <taxon>Paraglomeraceae</taxon>
        <taxon>Paraglomus</taxon>
    </lineage>
</organism>
<dbReference type="OrthoDB" id="10503238at2759"/>
<keyword evidence="1" id="KW-0732">Signal</keyword>
<comment type="caution">
    <text evidence="2">The sequence shown here is derived from an EMBL/GenBank/DDBJ whole genome shotgun (WGS) entry which is preliminary data.</text>
</comment>
<dbReference type="EMBL" id="CAJVPI010000441">
    <property type="protein sequence ID" value="CAG8535566.1"/>
    <property type="molecule type" value="Genomic_DNA"/>
</dbReference>
<feature type="signal peptide" evidence="1">
    <location>
        <begin position="1"/>
        <end position="19"/>
    </location>
</feature>
<gene>
    <name evidence="2" type="ORF">PBRASI_LOCUS4328</name>
</gene>
<dbReference type="Proteomes" id="UP000789739">
    <property type="component" value="Unassembled WGS sequence"/>
</dbReference>
<protein>
    <submittedName>
        <fullName evidence="2">2850_t:CDS:1</fullName>
    </submittedName>
</protein>
<feature type="non-terminal residue" evidence="2">
    <location>
        <position position="162"/>
    </location>
</feature>
<sequence length="162" mass="18463">MTVRNSWFLFVFCFGTILSYFNVPEQEENVCLVKRRLCAPSSIGKLCPAPNVSKKRMFFASQEETIILNSRPLSCQGPSVVLYQDVFSQSLNDLNDETLEVTAEDHEWTREFLDLMATSYSGKLVVGRPLMNTSVNSLLIQSKQQTQTAQEMMELFVLFLCL</sequence>
<reference evidence="2" key="1">
    <citation type="submission" date="2021-06" db="EMBL/GenBank/DDBJ databases">
        <authorList>
            <person name="Kallberg Y."/>
            <person name="Tangrot J."/>
            <person name="Rosling A."/>
        </authorList>
    </citation>
    <scope>NUCLEOTIDE SEQUENCE</scope>
    <source>
        <strain evidence="2">BR232B</strain>
    </source>
</reference>
<name>A0A9N9AM66_9GLOM</name>
<evidence type="ECO:0000313" key="2">
    <source>
        <dbReference type="EMBL" id="CAG8535566.1"/>
    </source>
</evidence>
<accession>A0A9N9AM66</accession>